<dbReference type="AlphaFoldDB" id="A0AAV7N121"/>
<evidence type="ECO:0000313" key="2">
    <source>
        <dbReference type="EMBL" id="KAJ1109701.1"/>
    </source>
</evidence>
<reference evidence="2" key="1">
    <citation type="journal article" date="2022" name="bioRxiv">
        <title>Sequencing and chromosome-scale assembly of the giantPleurodeles waltlgenome.</title>
        <authorList>
            <person name="Brown T."/>
            <person name="Elewa A."/>
            <person name="Iarovenko S."/>
            <person name="Subramanian E."/>
            <person name="Araus A.J."/>
            <person name="Petzold A."/>
            <person name="Susuki M."/>
            <person name="Suzuki K.-i.T."/>
            <person name="Hayashi T."/>
            <person name="Toyoda A."/>
            <person name="Oliveira C."/>
            <person name="Osipova E."/>
            <person name="Leigh N.D."/>
            <person name="Simon A."/>
            <person name="Yun M.H."/>
        </authorList>
    </citation>
    <scope>NUCLEOTIDE SEQUENCE</scope>
    <source>
        <strain evidence="2">20211129_DDA</strain>
        <tissue evidence="2">Liver</tissue>
    </source>
</reference>
<accession>A0AAV7N121</accession>
<gene>
    <name evidence="2" type="ORF">NDU88_007061</name>
</gene>
<protein>
    <submittedName>
        <fullName evidence="2">Uncharacterized protein</fullName>
    </submittedName>
</protein>
<evidence type="ECO:0000313" key="3">
    <source>
        <dbReference type="Proteomes" id="UP001066276"/>
    </source>
</evidence>
<feature type="compositionally biased region" description="Basic and acidic residues" evidence="1">
    <location>
        <begin position="1"/>
        <end position="13"/>
    </location>
</feature>
<sequence length="109" mass="11748">MGRTSGPKEDTKKKASVAGEHPMTEDFPVSAKAGTKEAATSQIAADVDQEEPHQDAHRPRHIPGGTWLWQVGSRLQAWGECVGPGHKKSGCLAISLLTFGYLFHNTSQP</sequence>
<name>A0AAV7N121_PLEWA</name>
<organism evidence="2 3">
    <name type="scientific">Pleurodeles waltl</name>
    <name type="common">Iberian ribbed newt</name>
    <dbReference type="NCBI Taxonomy" id="8319"/>
    <lineage>
        <taxon>Eukaryota</taxon>
        <taxon>Metazoa</taxon>
        <taxon>Chordata</taxon>
        <taxon>Craniata</taxon>
        <taxon>Vertebrata</taxon>
        <taxon>Euteleostomi</taxon>
        <taxon>Amphibia</taxon>
        <taxon>Batrachia</taxon>
        <taxon>Caudata</taxon>
        <taxon>Salamandroidea</taxon>
        <taxon>Salamandridae</taxon>
        <taxon>Pleurodelinae</taxon>
        <taxon>Pleurodeles</taxon>
    </lineage>
</organism>
<keyword evidence="3" id="KW-1185">Reference proteome</keyword>
<feature type="region of interest" description="Disordered" evidence="1">
    <location>
        <begin position="1"/>
        <end position="65"/>
    </location>
</feature>
<comment type="caution">
    <text evidence="2">The sequence shown here is derived from an EMBL/GenBank/DDBJ whole genome shotgun (WGS) entry which is preliminary data.</text>
</comment>
<dbReference type="Proteomes" id="UP001066276">
    <property type="component" value="Chromosome 9"/>
</dbReference>
<dbReference type="EMBL" id="JANPWB010000013">
    <property type="protein sequence ID" value="KAJ1109701.1"/>
    <property type="molecule type" value="Genomic_DNA"/>
</dbReference>
<proteinExistence type="predicted"/>
<evidence type="ECO:0000256" key="1">
    <source>
        <dbReference type="SAM" id="MobiDB-lite"/>
    </source>
</evidence>